<dbReference type="Pfam" id="PF00005">
    <property type="entry name" value="ABC_tran"/>
    <property type="match status" value="1"/>
</dbReference>
<dbReference type="InterPro" id="IPR017871">
    <property type="entry name" value="ABC_transporter-like_CS"/>
</dbReference>
<evidence type="ECO:0000313" key="7">
    <source>
        <dbReference type="Proteomes" id="UP000886757"/>
    </source>
</evidence>
<dbReference type="GO" id="GO:0098796">
    <property type="term" value="C:membrane protein complex"/>
    <property type="evidence" value="ECO:0007669"/>
    <property type="project" value="UniProtKB-ARBA"/>
</dbReference>
<protein>
    <submittedName>
        <fullName evidence="6">ABC transporter ATP-binding protein</fullName>
    </submittedName>
</protein>
<dbReference type="InterPro" id="IPR017911">
    <property type="entry name" value="MacB-like_ATP-bd"/>
</dbReference>
<keyword evidence="3" id="KW-0547">Nucleotide-binding</keyword>
<dbReference type="InterPro" id="IPR027417">
    <property type="entry name" value="P-loop_NTPase"/>
</dbReference>
<dbReference type="InterPro" id="IPR003439">
    <property type="entry name" value="ABC_transporter-like_ATP-bd"/>
</dbReference>
<feature type="domain" description="ABC transporter" evidence="5">
    <location>
        <begin position="4"/>
        <end position="227"/>
    </location>
</feature>
<dbReference type="GO" id="GO:0022857">
    <property type="term" value="F:transmembrane transporter activity"/>
    <property type="evidence" value="ECO:0007669"/>
    <property type="project" value="UniProtKB-ARBA"/>
</dbReference>
<dbReference type="AlphaFoldDB" id="A0A9D1D9R4"/>
<dbReference type="PANTHER" id="PTHR42798">
    <property type="entry name" value="LIPOPROTEIN-RELEASING SYSTEM ATP-BINDING PROTEIN LOLD"/>
    <property type="match status" value="1"/>
</dbReference>
<keyword evidence="4 6" id="KW-0067">ATP-binding</keyword>
<dbReference type="GO" id="GO:0005524">
    <property type="term" value="F:ATP binding"/>
    <property type="evidence" value="ECO:0007669"/>
    <property type="project" value="UniProtKB-KW"/>
</dbReference>
<evidence type="ECO:0000259" key="5">
    <source>
        <dbReference type="PROSITE" id="PS50893"/>
    </source>
</evidence>
<dbReference type="Gene3D" id="3.40.50.300">
    <property type="entry name" value="P-loop containing nucleotide triphosphate hydrolases"/>
    <property type="match status" value="1"/>
</dbReference>
<comment type="caution">
    <text evidence="6">The sequence shown here is derived from an EMBL/GenBank/DDBJ whole genome shotgun (WGS) entry which is preliminary data.</text>
</comment>
<dbReference type="SUPFAM" id="SSF52540">
    <property type="entry name" value="P-loop containing nucleoside triphosphate hydrolases"/>
    <property type="match status" value="1"/>
</dbReference>
<dbReference type="FunFam" id="3.40.50.300:FF:000032">
    <property type="entry name" value="Export ABC transporter ATP-binding protein"/>
    <property type="match status" value="1"/>
</dbReference>
<evidence type="ECO:0000256" key="3">
    <source>
        <dbReference type="ARBA" id="ARBA00022741"/>
    </source>
</evidence>
<evidence type="ECO:0000256" key="2">
    <source>
        <dbReference type="ARBA" id="ARBA00022448"/>
    </source>
</evidence>
<sequence length="227" mass="24985">MNLLEVQSISKTYGSGETAVHALKNVSFSVPKGEYVAIVGESGSGKSTLLNMIGALDNPTSGKVLIDGKDIFSMKESQLTIFRRRNIGFIFQAFNLIPELTVEQNILFPVLLDYQKPDRKYLEELLDVLNLTDRRKHLPGQLSGGQQQRAAIGRALITRPSIILADEPTGNLDTENSSEVIALLKNASRRYAQTIIMITHNRSIAQTADRVLQVSDGVLTDLGRCSE</sequence>
<gene>
    <name evidence="6" type="ORF">IAB31_03195</name>
</gene>
<dbReference type="PANTHER" id="PTHR42798:SF6">
    <property type="entry name" value="CELL DIVISION ATP-BINDING PROTEIN FTSE"/>
    <property type="match status" value="1"/>
</dbReference>
<proteinExistence type="inferred from homology"/>
<dbReference type="PROSITE" id="PS00211">
    <property type="entry name" value="ABC_TRANSPORTER_1"/>
    <property type="match status" value="1"/>
</dbReference>
<name>A0A9D1D9R4_9FIRM</name>
<organism evidence="6 7">
    <name type="scientific">Candidatus Choladousia intestinavium</name>
    <dbReference type="NCBI Taxonomy" id="2840727"/>
    <lineage>
        <taxon>Bacteria</taxon>
        <taxon>Bacillati</taxon>
        <taxon>Bacillota</taxon>
        <taxon>Clostridia</taxon>
        <taxon>Lachnospirales</taxon>
        <taxon>Lachnospiraceae</taxon>
        <taxon>Lachnospiraceae incertae sedis</taxon>
        <taxon>Candidatus Choladousia</taxon>
    </lineage>
</organism>
<evidence type="ECO:0000256" key="1">
    <source>
        <dbReference type="ARBA" id="ARBA00005417"/>
    </source>
</evidence>
<dbReference type="EMBL" id="DVGK01000041">
    <property type="protein sequence ID" value="HIR12913.1"/>
    <property type="molecule type" value="Genomic_DNA"/>
</dbReference>
<reference evidence="6" key="2">
    <citation type="journal article" date="2021" name="PeerJ">
        <title>Extensive microbial diversity within the chicken gut microbiome revealed by metagenomics and culture.</title>
        <authorList>
            <person name="Gilroy R."/>
            <person name="Ravi A."/>
            <person name="Getino M."/>
            <person name="Pursley I."/>
            <person name="Horton D.L."/>
            <person name="Alikhan N.F."/>
            <person name="Baker D."/>
            <person name="Gharbi K."/>
            <person name="Hall N."/>
            <person name="Watson M."/>
            <person name="Adriaenssens E.M."/>
            <person name="Foster-Nyarko E."/>
            <person name="Jarju S."/>
            <person name="Secka A."/>
            <person name="Antonio M."/>
            <person name="Oren A."/>
            <person name="Chaudhuri R.R."/>
            <person name="La Ragione R."/>
            <person name="Hildebrand F."/>
            <person name="Pallen M.J."/>
        </authorList>
    </citation>
    <scope>NUCLEOTIDE SEQUENCE</scope>
    <source>
        <strain evidence="6">ChiSjej4B22-8148</strain>
    </source>
</reference>
<dbReference type="CDD" id="cd03255">
    <property type="entry name" value="ABC_MJ0796_LolCDE_FtsE"/>
    <property type="match status" value="1"/>
</dbReference>
<reference evidence="6" key="1">
    <citation type="submission" date="2020-10" db="EMBL/GenBank/DDBJ databases">
        <authorList>
            <person name="Gilroy R."/>
        </authorList>
    </citation>
    <scope>NUCLEOTIDE SEQUENCE</scope>
    <source>
        <strain evidence="6">ChiSjej4B22-8148</strain>
    </source>
</reference>
<evidence type="ECO:0000313" key="6">
    <source>
        <dbReference type="EMBL" id="HIR12913.1"/>
    </source>
</evidence>
<accession>A0A9D1D9R4</accession>
<keyword evidence="2" id="KW-0813">Transport</keyword>
<dbReference type="PROSITE" id="PS50893">
    <property type="entry name" value="ABC_TRANSPORTER_2"/>
    <property type="match status" value="1"/>
</dbReference>
<dbReference type="Proteomes" id="UP000886757">
    <property type="component" value="Unassembled WGS sequence"/>
</dbReference>
<evidence type="ECO:0000256" key="4">
    <source>
        <dbReference type="ARBA" id="ARBA00022840"/>
    </source>
</evidence>
<dbReference type="GO" id="GO:0016887">
    <property type="term" value="F:ATP hydrolysis activity"/>
    <property type="evidence" value="ECO:0007669"/>
    <property type="project" value="InterPro"/>
</dbReference>
<comment type="similarity">
    <text evidence="1">Belongs to the ABC transporter superfamily.</text>
</comment>
<dbReference type="SMART" id="SM00382">
    <property type="entry name" value="AAA"/>
    <property type="match status" value="1"/>
</dbReference>
<dbReference type="InterPro" id="IPR003593">
    <property type="entry name" value="AAA+_ATPase"/>
</dbReference>